<name>A0A4Q4TJF1_9PEZI</name>
<evidence type="ECO:0000256" key="1">
    <source>
        <dbReference type="SAM" id="MobiDB-lite"/>
    </source>
</evidence>
<comment type="caution">
    <text evidence="2">The sequence shown here is derived from an EMBL/GenBank/DDBJ whole genome shotgun (WGS) entry which is preliminary data.</text>
</comment>
<reference evidence="2 3" key="1">
    <citation type="submission" date="2018-06" db="EMBL/GenBank/DDBJ databases">
        <title>Complete Genomes of Monosporascus.</title>
        <authorList>
            <person name="Robinson A.J."/>
            <person name="Natvig D.O."/>
        </authorList>
    </citation>
    <scope>NUCLEOTIDE SEQUENCE [LARGE SCALE GENOMIC DNA]</scope>
    <source>
        <strain evidence="2 3">CBS 110550</strain>
    </source>
</reference>
<accession>A0A4Q4TJF1</accession>
<organism evidence="2 3">
    <name type="scientific">Monosporascus ibericus</name>
    <dbReference type="NCBI Taxonomy" id="155417"/>
    <lineage>
        <taxon>Eukaryota</taxon>
        <taxon>Fungi</taxon>
        <taxon>Dikarya</taxon>
        <taxon>Ascomycota</taxon>
        <taxon>Pezizomycotina</taxon>
        <taxon>Sordariomycetes</taxon>
        <taxon>Xylariomycetidae</taxon>
        <taxon>Xylariales</taxon>
        <taxon>Xylariales incertae sedis</taxon>
        <taxon>Monosporascus</taxon>
    </lineage>
</organism>
<dbReference type="AlphaFoldDB" id="A0A4Q4TJF1"/>
<evidence type="ECO:0000313" key="3">
    <source>
        <dbReference type="Proteomes" id="UP000293360"/>
    </source>
</evidence>
<dbReference type="Proteomes" id="UP000293360">
    <property type="component" value="Unassembled WGS sequence"/>
</dbReference>
<keyword evidence="3" id="KW-1185">Reference proteome</keyword>
<gene>
    <name evidence="2" type="ORF">DL764_003336</name>
</gene>
<sequence length="217" mass="24125">MKRRMYRSRTGGDLDPNTTKTYPHGGGNGVSEACRASQGCLETSTDRSDEARTRSDIEASDYIDDVTYEDLTEDEDDTMDDAVASFTESSVTHFANPEGESKHGEAELLISDLPERYWIPRNSTEKSWWKTTVTILSRNSTVSDSESLDLDWAVISFPEHNPPYMNAFIDRDNISNSIFFTSVASSVPDVETNVFIISSSDHVKKGKLQPIGHSLVG</sequence>
<dbReference type="OrthoDB" id="5865767at2759"/>
<dbReference type="EMBL" id="QJNU01000142">
    <property type="protein sequence ID" value="RYP06114.1"/>
    <property type="molecule type" value="Genomic_DNA"/>
</dbReference>
<evidence type="ECO:0000313" key="2">
    <source>
        <dbReference type="EMBL" id="RYP06114.1"/>
    </source>
</evidence>
<feature type="compositionally biased region" description="Basic and acidic residues" evidence="1">
    <location>
        <begin position="44"/>
        <end position="56"/>
    </location>
</feature>
<feature type="region of interest" description="Disordered" evidence="1">
    <location>
        <begin position="1"/>
        <end position="56"/>
    </location>
</feature>
<proteinExistence type="predicted"/>
<protein>
    <submittedName>
        <fullName evidence="2">Uncharacterized protein</fullName>
    </submittedName>
</protein>